<evidence type="ECO:0000313" key="4">
    <source>
        <dbReference type="EMBL" id="KFI47931.1"/>
    </source>
</evidence>
<evidence type="ECO:0000259" key="3">
    <source>
        <dbReference type="Pfam" id="PF18885"/>
    </source>
</evidence>
<feature type="domain" description="DUF5648" evidence="3">
    <location>
        <begin position="621"/>
        <end position="706"/>
    </location>
</feature>
<organism evidence="4 5">
    <name type="scientific">Bifidobacterium biavatii DSM 23969</name>
    <dbReference type="NCBI Taxonomy" id="1437608"/>
    <lineage>
        <taxon>Bacteria</taxon>
        <taxon>Bacillati</taxon>
        <taxon>Actinomycetota</taxon>
        <taxon>Actinomycetes</taxon>
        <taxon>Bifidobacteriales</taxon>
        <taxon>Bifidobacteriaceae</taxon>
        <taxon>Bifidobacterium</taxon>
    </lineage>
</organism>
<comment type="caution">
    <text evidence="4">The sequence shown here is derived from an EMBL/GenBank/DDBJ whole genome shotgun (WGS) entry which is preliminary data.</text>
</comment>
<feature type="domain" description="DUF5648" evidence="3">
    <location>
        <begin position="556"/>
        <end position="620"/>
    </location>
</feature>
<evidence type="ECO:0000256" key="2">
    <source>
        <dbReference type="SAM" id="SignalP"/>
    </source>
</evidence>
<feature type="signal peptide" evidence="2">
    <location>
        <begin position="1"/>
        <end position="33"/>
    </location>
</feature>
<dbReference type="EMBL" id="JGYN01000030">
    <property type="protein sequence ID" value="KFI47931.1"/>
    <property type="molecule type" value="Genomic_DNA"/>
</dbReference>
<dbReference type="RefSeq" id="WP_033494482.1">
    <property type="nucleotide sequence ID" value="NZ_JDUU01000016.1"/>
</dbReference>
<dbReference type="Proteomes" id="UP000029108">
    <property type="component" value="Unassembled WGS sequence"/>
</dbReference>
<dbReference type="eggNOG" id="COG3757">
    <property type="taxonomic scope" value="Bacteria"/>
</dbReference>
<sequence>MTGNAKVWRAPLAGLASVAMIATMGVTAFTATAADVTFTFNVDGTNLKFDKDKAPANVTVKSEKQVTVKDLDGNGIISEAETTAVDSALSYDSATFKFTGWYDSNNNAVAAVGGNESAVRTGDSKATTVDAHYGRGNDYYIVAFQYGADTVAKESYWYVLKGDKLAQWQVPSEGNTGDGQILTSWKGDDNSTVDPTSDLSDLRLNDTNWVNLHAQYADSAAVTFSTTDFWKEGRTIKVNGENASKTVEVVKGAKFGQTVPSATFEKGGKKWVAAGFATEAEAKKAADKRTLFSKDTVVNTDTVLYAVTPSEYFTVTFDLNGGEGEAPKAQDVLKDGTATKPADPTKKASATNKYAFTGWTTDAAGKKAFNFSSKITDDIILYAQYKVSEVKVTFDPNYGKEPVVEKWFKDGDEFAFPTVNRDGYVLSWGDNTANLDGKKLSIEQHVDQDTGELIGKLTYLVSAGEGTDTDYILPSYVAEWTAADAETLTKLEGKVSTKLDKDQDWYTAASYKQYKADFESYLAKKAEFEKSGSGYTVKEYAELIKLLADAQAKLVETGNVALYRVYNPNNGDHYFTTNRKEATRLVQLGWKAEGAPYKVAKARSNSVYTGTDEKGNPIYTKVSANFGTAVWSVYNPNTGEHLLTFESEANGLAKAGWTKEDIKFYTSQNGNAPVVRVYNPNTNGPAHLYTKASEARGLAKLGWKIDNSGKAVFTLTK</sequence>
<feature type="chain" id="PRO_5001818024" evidence="2">
    <location>
        <begin position="34"/>
        <end position="717"/>
    </location>
</feature>
<dbReference type="Pfam" id="PF18885">
    <property type="entry name" value="DUF5648"/>
    <property type="match status" value="2"/>
</dbReference>
<keyword evidence="4" id="KW-0378">Hydrolase</keyword>
<dbReference type="Pfam" id="PF09479">
    <property type="entry name" value="Flg_new"/>
    <property type="match status" value="1"/>
</dbReference>
<protein>
    <submittedName>
        <fullName evidence="4">Glycoside hydrolase, family 25</fullName>
    </submittedName>
</protein>
<dbReference type="InterPro" id="IPR013378">
    <property type="entry name" value="InlB-like_B-rpt"/>
</dbReference>
<dbReference type="Gene3D" id="2.60.40.4270">
    <property type="entry name" value="Listeria-Bacteroides repeat domain"/>
    <property type="match status" value="1"/>
</dbReference>
<keyword evidence="5" id="KW-1185">Reference proteome</keyword>
<dbReference type="OrthoDB" id="3240520at2"/>
<proteinExistence type="predicted"/>
<evidence type="ECO:0000256" key="1">
    <source>
        <dbReference type="ARBA" id="ARBA00004196"/>
    </source>
</evidence>
<keyword evidence="2" id="KW-0732">Signal</keyword>
<dbReference type="GO" id="GO:0030313">
    <property type="term" value="C:cell envelope"/>
    <property type="evidence" value="ECO:0007669"/>
    <property type="project" value="UniProtKB-SubCell"/>
</dbReference>
<dbReference type="eggNOG" id="COG5492">
    <property type="taxonomic scope" value="Bacteria"/>
</dbReference>
<name>A0A086ZN31_9BIFI</name>
<dbReference type="InterPro" id="IPR042229">
    <property type="entry name" value="Listeria/Bacterioides_rpt_sf"/>
</dbReference>
<dbReference type="InterPro" id="IPR043708">
    <property type="entry name" value="DUF5648"/>
</dbReference>
<gene>
    <name evidence="4" type="ORF">BBIA_0063</name>
</gene>
<comment type="subcellular location">
    <subcellularLocation>
        <location evidence="1">Cell envelope</location>
    </subcellularLocation>
</comment>
<accession>A0A086ZN31</accession>
<dbReference type="GO" id="GO:0016787">
    <property type="term" value="F:hydrolase activity"/>
    <property type="evidence" value="ECO:0007669"/>
    <property type="project" value="UniProtKB-KW"/>
</dbReference>
<dbReference type="AlphaFoldDB" id="A0A086ZN31"/>
<reference evidence="4 5" key="1">
    <citation type="submission" date="2014-03" db="EMBL/GenBank/DDBJ databases">
        <title>Genomics of Bifidobacteria.</title>
        <authorList>
            <person name="Ventura M."/>
            <person name="Milani C."/>
            <person name="Lugli G.A."/>
        </authorList>
    </citation>
    <scope>NUCLEOTIDE SEQUENCE [LARGE SCALE GENOMIC DNA]</scope>
    <source>
        <strain evidence="4 5">DSM 23969</strain>
    </source>
</reference>
<evidence type="ECO:0000313" key="5">
    <source>
        <dbReference type="Proteomes" id="UP000029108"/>
    </source>
</evidence>
<dbReference type="STRING" id="1437608.GCA_000771645_00775"/>